<dbReference type="InterPro" id="IPR036397">
    <property type="entry name" value="RNaseH_sf"/>
</dbReference>
<name>A0A4Y2S8I5_ARAVE</name>
<dbReference type="GO" id="GO:0003676">
    <property type="term" value="F:nucleic acid binding"/>
    <property type="evidence" value="ECO:0007669"/>
    <property type="project" value="InterPro"/>
</dbReference>
<dbReference type="Gene3D" id="1.10.340.70">
    <property type="match status" value="1"/>
</dbReference>
<sequence length="688" mass="80328">MTQIIRKPFKEWCKELEELNSVTIPRFYHFTDLDVIDIQLHSFSDASKKAYGTVVYFRVVRPDGTITTSFVTSKSRVAPLKTLSLPRLELTGALLSARLCDKVSKTLKFEKSCFFHTDYSIVYHWIQGEPARIKPFVKNRVEEIHRLTEPPKWNHCPGRENPADILSRGISVKELKYSELWWYGPPWLRQNEQFWPKIEKPNVNIIELKSKFRDISQNEVILENSEKLLNIDKFSSYLKLLRVTAFVFRFIYNTRNTSKKRGPLEIDELKISEEFWVRETQKEAYGSEIADLEKIQKVSNCSKILSLVPYLDDKNILRIKGRLEESEFPIDEKRPILLPKNSKFSELLIFYEHIKNFHCGVTTTLVMIRKRFWIPKGRQLVKKVINKCLICKKYSLKPAEQVTAQLPKDRLLENPPFEISGLDFAGPILYRCDKEVRKAYFTIFTCAVTRGIHLELVSSMSTKHFYSPLEGSFLDKDSEFKDFISSRGITWKFIVERAPWWGGFYERLVKSVKDPLRKILGRALLTFEELSTILVEIEYVVNSRPLTYVADGFSGPNPLTPLDFLQYGRKDHDYPLHFAELVNKASSRESLIKRKKYQTTLLKHFWIKWKEQYILDLKTVHHFKSPNVHKEVKIDDVVLVEGSSKSKLLWDLGTIQETFQGRDGHIRACLVKTKKGTFSETSETNISL</sequence>
<dbReference type="Pfam" id="PF18701">
    <property type="entry name" value="DUF5641"/>
    <property type="match status" value="1"/>
</dbReference>
<dbReference type="Pfam" id="PF05380">
    <property type="entry name" value="Peptidase_A17"/>
    <property type="match status" value="1"/>
</dbReference>
<dbReference type="OrthoDB" id="6431579at2759"/>
<protein>
    <recommendedName>
        <fullName evidence="1">Integrase catalytic domain-containing protein</fullName>
    </recommendedName>
</protein>
<evidence type="ECO:0000259" key="1">
    <source>
        <dbReference type="PROSITE" id="PS50994"/>
    </source>
</evidence>
<reference evidence="2 3" key="1">
    <citation type="journal article" date="2019" name="Sci. Rep.">
        <title>Orb-weaving spider Araneus ventricosus genome elucidates the spidroin gene catalogue.</title>
        <authorList>
            <person name="Kono N."/>
            <person name="Nakamura H."/>
            <person name="Ohtoshi R."/>
            <person name="Moran D.A.P."/>
            <person name="Shinohara A."/>
            <person name="Yoshida Y."/>
            <person name="Fujiwara M."/>
            <person name="Mori M."/>
            <person name="Tomita M."/>
            <person name="Arakawa K."/>
        </authorList>
    </citation>
    <scope>NUCLEOTIDE SEQUENCE [LARGE SCALE GENOMIC DNA]</scope>
</reference>
<keyword evidence="3" id="KW-1185">Reference proteome</keyword>
<evidence type="ECO:0000313" key="2">
    <source>
        <dbReference type="EMBL" id="GBN84522.1"/>
    </source>
</evidence>
<dbReference type="AlphaFoldDB" id="A0A4Y2S8I5"/>
<dbReference type="InterPro" id="IPR001584">
    <property type="entry name" value="Integrase_cat-core"/>
</dbReference>
<dbReference type="Gene3D" id="3.30.420.10">
    <property type="entry name" value="Ribonuclease H-like superfamily/Ribonuclease H"/>
    <property type="match status" value="1"/>
</dbReference>
<dbReference type="GO" id="GO:0015074">
    <property type="term" value="P:DNA integration"/>
    <property type="evidence" value="ECO:0007669"/>
    <property type="project" value="InterPro"/>
</dbReference>
<dbReference type="InterPro" id="IPR008042">
    <property type="entry name" value="Retrotrans_Pao"/>
</dbReference>
<dbReference type="Proteomes" id="UP000499080">
    <property type="component" value="Unassembled WGS sequence"/>
</dbReference>
<feature type="domain" description="Integrase catalytic" evidence="1">
    <location>
        <begin position="394"/>
        <end position="569"/>
    </location>
</feature>
<dbReference type="EMBL" id="BGPR01020382">
    <property type="protein sequence ID" value="GBN84522.1"/>
    <property type="molecule type" value="Genomic_DNA"/>
</dbReference>
<dbReference type="Pfam" id="PF17921">
    <property type="entry name" value="Integrase_H2C2"/>
    <property type="match status" value="1"/>
</dbReference>
<comment type="caution">
    <text evidence="2">The sequence shown here is derived from an EMBL/GenBank/DDBJ whole genome shotgun (WGS) entry which is preliminary data.</text>
</comment>
<dbReference type="InterPro" id="IPR041588">
    <property type="entry name" value="Integrase_H2C2"/>
</dbReference>
<evidence type="ECO:0000313" key="3">
    <source>
        <dbReference type="Proteomes" id="UP000499080"/>
    </source>
</evidence>
<dbReference type="InterPro" id="IPR040676">
    <property type="entry name" value="DUF5641"/>
</dbReference>
<accession>A0A4Y2S8I5</accession>
<organism evidence="2 3">
    <name type="scientific">Araneus ventricosus</name>
    <name type="common">Orbweaver spider</name>
    <name type="synonym">Epeira ventricosa</name>
    <dbReference type="NCBI Taxonomy" id="182803"/>
    <lineage>
        <taxon>Eukaryota</taxon>
        <taxon>Metazoa</taxon>
        <taxon>Ecdysozoa</taxon>
        <taxon>Arthropoda</taxon>
        <taxon>Chelicerata</taxon>
        <taxon>Arachnida</taxon>
        <taxon>Araneae</taxon>
        <taxon>Araneomorphae</taxon>
        <taxon>Entelegynae</taxon>
        <taxon>Araneoidea</taxon>
        <taxon>Araneidae</taxon>
        <taxon>Araneus</taxon>
    </lineage>
</organism>
<proteinExistence type="predicted"/>
<dbReference type="SUPFAM" id="SSF53098">
    <property type="entry name" value="Ribonuclease H-like"/>
    <property type="match status" value="1"/>
</dbReference>
<dbReference type="InterPro" id="IPR012337">
    <property type="entry name" value="RNaseH-like_sf"/>
</dbReference>
<gene>
    <name evidence="2" type="ORF">AVEN_231912_1</name>
</gene>
<dbReference type="PANTHER" id="PTHR47331">
    <property type="entry name" value="PHD-TYPE DOMAIN-CONTAINING PROTEIN"/>
    <property type="match status" value="1"/>
</dbReference>
<dbReference type="PROSITE" id="PS50994">
    <property type="entry name" value="INTEGRASE"/>
    <property type="match status" value="1"/>
</dbReference>